<proteinExistence type="predicted"/>
<feature type="transmembrane region" description="Helical" evidence="1">
    <location>
        <begin position="293"/>
        <end position="314"/>
    </location>
</feature>
<dbReference type="InterPro" id="IPR035965">
    <property type="entry name" value="PAS-like_dom_sf"/>
</dbReference>
<protein>
    <submittedName>
        <fullName evidence="2">Pas domain s-box family protein</fullName>
    </submittedName>
</protein>
<feature type="transmembrane region" description="Helical" evidence="1">
    <location>
        <begin position="1717"/>
        <end position="1738"/>
    </location>
</feature>
<evidence type="ECO:0000256" key="1">
    <source>
        <dbReference type="SAM" id="Phobius"/>
    </source>
</evidence>
<feature type="transmembrane region" description="Helical" evidence="1">
    <location>
        <begin position="1936"/>
        <end position="1961"/>
    </location>
</feature>
<dbReference type="InterPro" id="IPR052994">
    <property type="entry name" value="Tiny_macrocysts_regulators"/>
</dbReference>
<evidence type="ECO:0000313" key="2">
    <source>
        <dbReference type="EMBL" id="CDW79589.1"/>
    </source>
</evidence>
<dbReference type="InParanoid" id="A0A078ABM8"/>
<reference evidence="2 3" key="1">
    <citation type="submission" date="2014-06" db="EMBL/GenBank/DDBJ databases">
        <authorList>
            <person name="Swart Estienne"/>
        </authorList>
    </citation>
    <scope>NUCLEOTIDE SEQUENCE [LARGE SCALE GENOMIC DNA]</scope>
    <source>
        <strain evidence="2 3">130c</strain>
    </source>
</reference>
<feature type="transmembrane region" description="Helical" evidence="1">
    <location>
        <begin position="236"/>
        <end position="256"/>
    </location>
</feature>
<dbReference type="Gene3D" id="3.30.450.20">
    <property type="entry name" value="PAS domain"/>
    <property type="match status" value="1"/>
</dbReference>
<organism evidence="2 3">
    <name type="scientific">Stylonychia lemnae</name>
    <name type="common">Ciliate</name>
    <dbReference type="NCBI Taxonomy" id="5949"/>
    <lineage>
        <taxon>Eukaryota</taxon>
        <taxon>Sar</taxon>
        <taxon>Alveolata</taxon>
        <taxon>Ciliophora</taxon>
        <taxon>Intramacronucleata</taxon>
        <taxon>Spirotrichea</taxon>
        <taxon>Stichotrichia</taxon>
        <taxon>Sporadotrichida</taxon>
        <taxon>Oxytrichidae</taxon>
        <taxon>Stylonychinae</taxon>
        <taxon>Stylonychia</taxon>
    </lineage>
</organism>
<accession>A0A078ABM8</accession>
<evidence type="ECO:0000313" key="3">
    <source>
        <dbReference type="Proteomes" id="UP000039865"/>
    </source>
</evidence>
<keyword evidence="1" id="KW-0812">Transmembrane</keyword>
<feature type="transmembrane region" description="Helical" evidence="1">
    <location>
        <begin position="139"/>
        <end position="160"/>
    </location>
</feature>
<feature type="transmembrane region" description="Helical" evidence="1">
    <location>
        <begin position="172"/>
        <end position="195"/>
    </location>
</feature>
<sequence>MLREKKKVSNSFLKDKKRLAWTLYAILKNNVISGPFLYVLLFVENFELILMFLAFASQFKQNDLQSISSNIREVFTDINNFVNMMLENISFNIYFQTFFICFVICKNVYIYSSLVYIAYHNDSPEKAKKSNAIAKTLSFMFQFVSKVMFTPKMIFLFYFFRNTSLDTVSLILLYIGNFLAISASVFLEIVLTPIVNIRVNMPDELPWCTSKSFIPYFKSLFKLSQAVCLVIKIPNLAIVILLLIQGINLASEILLLPYHNKIVGSIKVYGSSVLFTLYLILSLELLIDFNYEITIVGFVLSFIIPIFFFQVKYYRMKTLRHKLFDFQLKNPSEIELAFTLYANILVKAHQNPEALKELNGILLIHKDQCSNINTCYCQTYDKALQANKALNMFQHNKFTKHKNRTSNTDRQNIIQNEEQKEYSQQQSNVDSQLSFNEKNNLTVKGVGSINTNHLLNRDIELIQEELRFYKQGIINPIFNGEFPYSQIRNDRINNKAGREVFQQLPDDIQYLLKPQDEDEESHWDFLNYQQIKHQTITHIIYEKVRYYSDYYPNNIRILMFKAYFELFAMRKKYLSHQTLTKMTSLKLGFINNTMFLIDQQFMIEYATKLYQNKDDQMLDIEKIIMNNSAFQDFYDFNKETSFLLNSFWSMLANQQNTDIETLYKSGEQTSDMIKKTKQKFKELLNLGIDKRNVSLYYLYANFNKYVLNSGDLYSEYIHKMEQIKSMNKTIKENYKDNIISDVDKSGFLVVNGTFENFGKILFANKKLCIILDYLPEQLIGKAINILMPQIISDKHHLFLDQFRETGQTRLIQKPQALFMKNQEGYILPCKVFIKFHYDKVYGHVFCAVINKTKQLYPFNNKKKHNFNEMMTIITDDHGVVSEISKSVTNFIGIPVSIVQQNQKFSQDNMKIYHIVDIDIAKLDSDINREIQTSIRPEFQCDSENGLVNSLVIMKSQKLNMEQDQYLMMKTMIDSPKIDIRVKMCKVNHNNILTLRYFFIELIASQDQADPNNIEIELQQDYKEPQIRIEKQDTKNDIQLFIDERSGSSTSSSNSRKLINEFIEKDIDQIIRNDSRTPKILKQIIVLVLLLLFSITVISASILGLYIKESSNSKQNIQNLGNSFENMIITSYVMNLLRSTINFNIGIENKALLSQNMIWKSKFQDQSFAYNDFIRTIIIEKLGEIQIKQKQIDNIDLRRLKSNQDLYERYKKLRDELQYSYITSNGQIEYQKQAYSVAMRLLLGNIQDLISRIEMLQNQTLSKSFIFTDYYSQFNIMTQNQSLEYQTLQQQMFFVFNNYIKYIDQDNEEYTKIYLRAGIDQSHEEETQRTLIMSIISIITILIIILAFSPITLKIRKSKYQVLLFFVELEPAIIQECQRKSQVFEDQFYTEKVSKLNFEQEELGKSHNILDNSSNQSAMIFNEEIDDAPLNHPQIKSRDYYYQTVDEGGQAFKVNDEITRKKQLMNDKTLKKLREENEKKLAKAATKFGISDFDMNESQDYVVPPSKESSGPSGEIVSQYNQDFLVPQINRTDIIRIGRNKSTNASTNDMRLSQFGQNRKKQKNAMIDNQKSQEFSYLNPNFKNLLPDIEEEQDGINDYQGKQPFYYYSQHDFRNLIKQAQNAKDSPKSFRKIDEEFQDDLSQSVQMNSFSEHIADFSHINLRQQSTQNDNNIKQSNQTMIQTTEDLNVKIIAAENVQGEVRIQDKIQNISTHQKSSLILSMMLLFLLFSSYFVGIYIFTDLSTSQFQKSFEDLNVFYQRDACMTKLFFLTREEFQQNITASKAQFNQKGFNTLSMNKLWDCIDLETNYTAIRKKPGNYLKDVQSIMNDLDSNRLCLLISQNTNYTEADCRSIQNNILSNGLSLYKQENTKSLLISQLDFFSRSGFQRNSTYILSKLRNSNFIDMLYSNMMFLYEVNMVINANVRDSIKNYIDLMNLVHFGLFAGLQVLSFGLALYFFVYVFKTMRKDMLSSHTMLAMLPKQLLEKQQQIKIKEFLIA</sequence>
<dbReference type="OrthoDB" id="303837at2759"/>
<dbReference type="SUPFAM" id="SSF55785">
    <property type="entry name" value="PYP-like sensor domain (PAS domain)"/>
    <property type="match status" value="1"/>
</dbReference>
<dbReference type="EMBL" id="CCKQ01008146">
    <property type="protein sequence ID" value="CDW79589.1"/>
    <property type="molecule type" value="Genomic_DNA"/>
</dbReference>
<feature type="transmembrane region" description="Helical" evidence="1">
    <location>
        <begin position="268"/>
        <end position="287"/>
    </location>
</feature>
<feature type="transmembrane region" description="Helical" evidence="1">
    <location>
        <begin position="1083"/>
        <end position="1106"/>
    </location>
</feature>
<feature type="transmembrane region" description="Helical" evidence="1">
    <location>
        <begin position="1330"/>
        <end position="1352"/>
    </location>
</feature>
<gene>
    <name evidence="2" type="primary">Contig17900.g19034</name>
    <name evidence="2" type="ORF">STYLEM_8579</name>
</gene>
<dbReference type="InterPro" id="IPR000014">
    <property type="entry name" value="PAS"/>
</dbReference>
<keyword evidence="3" id="KW-1185">Reference proteome</keyword>
<dbReference type="PANTHER" id="PTHR31600">
    <property type="entry name" value="TINY MACROCYSTS PROTEIN B-RELATED"/>
    <property type="match status" value="1"/>
</dbReference>
<dbReference type="PANTHER" id="PTHR31600:SF2">
    <property type="entry name" value="GAMETE ENRICHED GENE 10 PROTEIN-RELATED"/>
    <property type="match status" value="1"/>
</dbReference>
<keyword evidence="1" id="KW-1133">Transmembrane helix</keyword>
<keyword evidence="1" id="KW-0472">Membrane</keyword>
<name>A0A078ABM8_STYLE</name>
<feature type="transmembrane region" description="Helical" evidence="1">
    <location>
        <begin position="93"/>
        <end position="119"/>
    </location>
</feature>
<dbReference type="Proteomes" id="UP000039865">
    <property type="component" value="Unassembled WGS sequence"/>
</dbReference>
<dbReference type="CDD" id="cd00130">
    <property type="entry name" value="PAS"/>
    <property type="match status" value="1"/>
</dbReference>